<comment type="catalytic activity">
    <reaction evidence="5">
        <text>methylglyoxal + H2O = (R)-lactate + H(+)</text>
        <dbReference type="Rhea" id="RHEA:27754"/>
        <dbReference type="ChEBI" id="CHEBI:15377"/>
        <dbReference type="ChEBI" id="CHEBI:15378"/>
        <dbReference type="ChEBI" id="CHEBI:16004"/>
        <dbReference type="ChEBI" id="CHEBI:17158"/>
        <dbReference type="EC" id="4.2.1.130"/>
    </reaction>
</comment>
<dbReference type="EMBL" id="MU157825">
    <property type="protein sequence ID" value="KAF9534873.1"/>
    <property type="molecule type" value="Genomic_DNA"/>
</dbReference>
<comment type="similarity">
    <text evidence="4">Belongs to the peptidase C56 family. HSP31-like subfamily.</text>
</comment>
<reference evidence="7" key="1">
    <citation type="submission" date="2020-11" db="EMBL/GenBank/DDBJ databases">
        <authorList>
            <consortium name="DOE Joint Genome Institute"/>
            <person name="Ahrendt S."/>
            <person name="Riley R."/>
            <person name="Andreopoulos W."/>
            <person name="Labutti K."/>
            <person name="Pangilinan J."/>
            <person name="Ruiz-Duenas F.J."/>
            <person name="Barrasa J.M."/>
            <person name="Sanchez-Garcia M."/>
            <person name="Camarero S."/>
            <person name="Miyauchi S."/>
            <person name="Serrano A."/>
            <person name="Linde D."/>
            <person name="Babiker R."/>
            <person name="Drula E."/>
            <person name="Ayuso-Fernandez I."/>
            <person name="Pacheco R."/>
            <person name="Padilla G."/>
            <person name="Ferreira P."/>
            <person name="Barriuso J."/>
            <person name="Kellner H."/>
            <person name="Castanera R."/>
            <person name="Alfaro M."/>
            <person name="Ramirez L."/>
            <person name="Pisabarro A.G."/>
            <person name="Kuo A."/>
            <person name="Tritt A."/>
            <person name="Lipzen A."/>
            <person name="He G."/>
            <person name="Yan M."/>
            <person name="Ng V."/>
            <person name="Cullen D."/>
            <person name="Martin F."/>
            <person name="Rosso M.-N."/>
            <person name="Henrissat B."/>
            <person name="Hibbett D."/>
            <person name="Martinez A.T."/>
            <person name="Grigoriev I.V."/>
        </authorList>
    </citation>
    <scope>NUCLEOTIDE SEQUENCE</scope>
    <source>
        <strain evidence="7">CBS 506.95</strain>
    </source>
</reference>
<dbReference type="CDD" id="cd03141">
    <property type="entry name" value="GATase1_Hsp31_like"/>
    <property type="match status" value="1"/>
</dbReference>
<dbReference type="GO" id="GO:0019172">
    <property type="term" value="F:glyoxalase III activity"/>
    <property type="evidence" value="ECO:0007669"/>
    <property type="project" value="UniProtKB-EC"/>
</dbReference>
<organism evidence="7 8">
    <name type="scientific">Crepidotus variabilis</name>
    <dbReference type="NCBI Taxonomy" id="179855"/>
    <lineage>
        <taxon>Eukaryota</taxon>
        <taxon>Fungi</taxon>
        <taxon>Dikarya</taxon>
        <taxon>Basidiomycota</taxon>
        <taxon>Agaricomycotina</taxon>
        <taxon>Agaricomycetes</taxon>
        <taxon>Agaricomycetidae</taxon>
        <taxon>Agaricales</taxon>
        <taxon>Agaricineae</taxon>
        <taxon>Crepidotaceae</taxon>
        <taxon>Crepidotus</taxon>
    </lineage>
</organism>
<comment type="caution">
    <text evidence="7">The sequence shown here is derived from an EMBL/GenBank/DDBJ whole genome shotgun (WGS) entry which is preliminary data.</text>
</comment>
<keyword evidence="2" id="KW-0346">Stress response</keyword>
<evidence type="ECO:0000256" key="3">
    <source>
        <dbReference type="ARBA" id="ARBA00023239"/>
    </source>
</evidence>
<name>A0A9P6JWA3_9AGAR</name>
<evidence type="ECO:0000313" key="8">
    <source>
        <dbReference type="Proteomes" id="UP000807306"/>
    </source>
</evidence>
<dbReference type="InterPro" id="IPR050325">
    <property type="entry name" value="Prot/Nucl_acid_deglycase"/>
</dbReference>
<dbReference type="InterPro" id="IPR029062">
    <property type="entry name" value="Class_I_gatase-like"/>
</dbReference>
<dbReference type="EC" id="4.2.1.130" evidence="1"/>
<keyword evidence="8" id="KW-1185">Reference proteome</keyword>
<evidence type="ECO:0000313" key="7">
    <source>
        <dbReference type="EMBL" id="KAF9534873.1"/>
    </source>
</evidence>
<keyword evidence="3" id="KW-0456">Lyase</keyword>
<evidence type="ECO:0000256" key="4">
    <source>
        <dbReference type="ARBA" id="ARBA00038493"/>
    </source>
</evidence>
<sequence>MAPKNILFVLTSADKTFTGLPTGWYLPEAAHPYYSIIPHAHIDFATPKGANPPVDQISVQNFTDEESVKFLKDETVIQKLATAKKLTEVNSKDYDAVFYVGGVGPVVDLAIDPVNAKLASDFWNEGKIVAAVCHGPAALIGAKDTSGKSVFAGRKFTGFSNAEEEKLGFTKDVPFLLEDKIQELGGIFEKAPGLFEPEVVIDGKLFTGQNPASAKPLGQEVAKALA</sequence>
<dbReference type="AlphaFoldDB" id="A0A9P6JWA3"/>
<proteinExistence type="inferred from homology"/>
<protein>
    <recommendedName>
        <fullName evidence="1">D-lactate dehydratase</fullName>
        <ecNumber evidence="1">4.2.1.130</ecNumber>
    </recommendedName>
</protein>
<evidence type="ECO:0000256" key="5">
    <source>
        <dbReference type="ARBA" id="ARBA00048082"/>
    </source>
</evidence>
<dbReference type="GO" id="GO:0019243">
    <property type="term" value="P:methylglyoxal catabolic process to D-lactate via S-lactoyl-glutathione"/>
    <property type="evidence" value="ECO:0007669"/>
    <property type="project" value="TreeGrafter"/>
</dbReference>
<gene>
    <name evidence="7" type="ORF">CPB83DRAFT_780777</name>
</gene>
<feature type="domain" description="DJ-1/PfpI" evidence="6">
    <location>
        <begin position="54"/>
        <end position="223"/>
    </location>
</feature>
<dbReference type="Pfam" id="PF01965">
    <property type="entry name" value="DJ-1_PfpI"/>
    <property type="match status" value="1"/>
</dbReference>
<dbReference type="PANTHER" id="PTHR48094:SF11">
    <property type="entry name" value="GLUTATHIONE-INDEPENDENT GLYOXALASE HSP31-RELATED"/>
    <property type="match status" value="1"/>
</dbReference>
<dbReference type="SUPFAM" id="SSF52317">
    <property type="entry name" value="Class I glutamine amidotransferase-like"/>
    <property type="match status" value="1"/>
</dbReference>
<dbReference type="InterPro" id="IPR002818">
    <property type="entry name" value="DJ-1/PfpI"/>
</dbReference>
<evidence type="ECO:0000259" key="6">
    <source>
        <dbReference type="Pfam" id="PF01965"/>
    </source>
</evidence>
<accession>A0A9P6JWA3</accession>
<dbReference type="Proteomes" id="UP000807306">
    <property type="component" value="Unassembled WGS sequence"/>
</dbReference>
<dbReference type="PANTHER" id="PTHR48094">
    <property type="entry name" value="PROTEIN/NUCLEIC ACID DEGLYCASE DJ-1-RELATED"/>
    <property type="match status" value="1"/>
</dbReference>
<dbReference type="OrthoDB" id="543156at2759"/>
<dbReference type="Gene3D" id="3.40.50.880">
    <property type="match status" value="1"/>
</dbReference>
<evidence type="ECO:0000256" key="2">
    <source>
        <dbReference type="ARBA" id="ARBA00023016"/>
    </source>
</evidence>
<keyword evidence="7" id="KW-0315">Glutamine amidotransferase</keyword>
<evidence type="ECO:0000256" key="1">
    <source>
        <dbReference type="ARBA" id="ARBA00013134"/>
    </source>
</evidence>
<dbReference type="GO" id="GO:0005737">
    <property type="term" value="C:cytoplasm"/>
    <property type="evidence" value="ECO:0007669"/>
    <property type="project" value="TreeGrafter"/>
</dbReference>